<accession>C0CK52</accession>
<reference evidence="7 8" key="1">
    <citation type="submission" date="2009-01" db="EMBL/GenBank/DDBJ databases">
        <authorList>
            <person name="Fulton L."/>
            <person name="Clifton S."/>
            <person name="Fulton B."/>
            <person name="Xu J."/>
            <person name="Minx P."/>
            <person name="Pepin K.H."/>
            <person name="Johnson M."/>
            <person name="Bhonagiri V."/>
            <person name="Nash W.E."/>
            <person name="Mardis E.R."/>
            <person name="Wilson R.K."/>
        </authorList>
    </citation>
    <scope>NUCLEOTIDE SEQUENCE [LARGE SCALE GENOMIC DNA]</scope>
    <source>
        <strain evidence="8">DSM 10507 / JCM 14656 / S5a33</strain>
    </source>
</reference>
<dbReference type="InterPro" id="IPR036052">
    <property type="entry name" value="TrpB-like_PALP_sf"/>
</dbReference>
<dbReference type="Proteomes" id="UP000003100">
    <property type="component" value="Unassembled WGS sequence"/>
</dbReference>
<dbReference type="EMBL" id="ACBZ01000058">
    <property type="protein sequence ID" value="EEG49841.1"/>
    <property type="molecule type" value="Genomic_DNA"/>
</dbReference>
<dbReference type="InterPro" id="IPR001926">
    <property type="entry name" value="TrpB-like_PALP"/>
</dbReference>
<dbReference type="eggNOG" id="COG2515">
    <property type="taxonomic scope" value="Bacteria"/>
</dbReference>
<comment type="cofactor">
    <cofactor evidence="1">
        <name>pyridoxal 5'-phosphate</name>
        <dbReference type="ChEBI" id="CHEBI:597326"/>
    </cofactor>
</comment>
<name>C0CK52_BLAHS</name>
<evidence type="ECO:0000256" key="5">
    <source>
        <dbReference type="PIRSR" id="PIRSR006278-2"/>
    </source>
</evidence>
<dbReference type="HOGENOM" id="CLU_048897_1_0_9"/>
<sequence>MRKESKKVIEMQSKIHSLIYPNQNGNQLFIMREDLLPFSLGGNKVRIGQEFFDDMTEQGCDCMLVYGNSRSNLCRVLANLCWTKGVPCFMISSREENEERIETNNSRLMRWLGAEVIPCEKDQIAETVEETMLRLRKQGYRPYYIYGSKFGTGNEGVPVGAYVKAYQEICEYEAERGIHFDYIFFPSGTGATQSGLVGGHLLRKDCRKIIGVMISSREKERAERIIWEGIESYFQKNRLPLKSEDRAQIHLLDQYKAGGYGKYNQEILNQIREEFCRNGIPMDPTYTGKAFWGMKNYLKEKEIRDSNILFIHTGGTPLFYDNLGNEG</sequence>
<dbReference type="Gene3D" id="3.40.50.1100">
    <property type="match status" value="2"/>
</dbReference>
<comment type="caution">
    <text evidence="7">The sequence shown here is derived from an EMBL/GenBank/DDBJ whole genome shotgun (WGS) entry which is preliminary data.</text>
</comment>
<dbReference type="AlphaFoldDB" id="C0CK52"/>
<dbReference type="SUPFAM" id="SSF53686">
    <property type="entry name" value="Tryptophan synthase beta subunit-like PLP-dependent enzymes"/>
    <property type="match status" value="1"/>
</dbReference>
<dbReference type="PIRSF" id="PIRSF006278">
    <property type="entry name" value="ACCD_DCysDesulf"/>
    <property type="match status" value="1"/>
</dbReference>
<dbReference type="PANTHER" id="PTHR43780:SF2">
    <property type="entry name" value="1-AMINOCYCLOPROPANE-1-CARBOXYLATE DEAMINASE-RELATED"/>
    <property type="match status" value="1"/>
</dbReference>
<comment type="similarity">
    <text evidence="2">Belongs to the ACC deaminase/D-cysteine desulfhydrase family.</text>
</comment>
<evidence type="ECO:0000256" key="1">
    <source>
        <dbReference type="ARBA" id="ARBA00001933"/>
    </source>
</evidence>
<evidence type="ECO:0000313" key="7">
    <source>
        <dbReference type="EMBL" id="EEG49841.1"/>
    </source>
</evidence>
<evidence type="ECO:0000256" key="3">
    <source>
        <dbReference type="ARBA" id="ARBA00022898"/>
    </source>
</evidence>
<evidence type="ECO:0000313" key="8">
    <source>
        <dbReference type="Proteomes" id="UP000003100"/>
    </source>
</evidence>
<keyword evidence="3 5" id="KW-0663">Pyridoxal phosphate</keyword>
<feature type="active site" description="Nucleophile" evidence="4">
    <location>
        <position position="71"/>
    </location>
</feature>
<dbReference type="InterPro" id="IPR027278">
    <property type="entry name" value="ACCD_DCysDesulf"/>
</dbReference>
<feature type="modified residue" description="N6-(pyridoxal phosphate)lysine" evidence="5">
    <location>
        <position position="44"/>
    </location>
</feature>
<dbReference type="PANTHER" id="PTHR43780">
    <property type="entry name" value="1-AMINOCYCLOPROPANE-1-CARBOXYLATE DEAMINASE-RELATED"/>
    <property type="match status" value="1"/>
</dbReference>
<feature type="domain" description="Tryptophan synthase beta chain-like PALP" evidence="6">
    <location>
        <begin position="22"/>
        <end position="314"/>
    </location>
</feature>
<proteinExistence type="inferred from homology"/>
<organism evidence="7 8">
    <name type="scientific">Blautia hydrogenotrophica (strain DSM 10507 / JCM 14656 / S5a33)</name>
    <name type="common">Ruminococcus hydrogenotrophicus</name>
    <dbReference type="NCBI Taxonomy" id="476272"/>
    <lineage>
        <taxon>Bacteria</taxon>
        <taxon>Bacillati</taxon>
        <taxon>Bacillota</taxon>
        <taxon>Clostridia</taxon>
        <taxon>Lachnospirales</taxon>
        <taxon>Lachnospiraceae</taxon>
        <taxon>Blautia</taxon>
    </lineage>
</organism>
<reference evidence="7 8" key="2">
    <citation type="submission" date="2009-02" db="EMBL/GenBank/DDBJ databases">
        <title>Draft genome sequence of Blautia hydrogenotrophica DSM 10507 (Ruminococcus hydrogenotrophicus DSM 10507).</title>
        <authorList>
            <person name="Sudarsanam P."/>
            <person name="Ley R."/>
            <person name="Guruge J."/>
            <person name="Turnbaugh P.J."/>
            <person name="Mahowald M."/>
            <person name="Liep D."/>
            <person name="Gordon J."/>
        </authorList>
    </citation>
    <scope>NUCLEOTIDE SEQUENCE [LARGE SCALE GENOMIC DNA]</scope>
    <source>
        <strain evidence="8">DSM 10507 / JCM 14656 / S5a33</strain>
    </source>
</reference>
<dbReference type="GO" id="GO:0019148">
    <property type="term" value="F:D-cysteine desulfhydrase activity"/>
    <property type="evidence" value="ECO:0007669"/>
    <property type="project" value="TreeGrafter"/>
</dbReference>
<dbReference type="GO" id="GO:1901605">
    <property type="term" value="P:alpha-amino acid metabolic process"/>
    <property type="evidence" value="ECO:0007669"/>
    <property type="project" value="UniProtKB-ARBA"/>
</dbReference>
<protein>
    <recommendedName>
        <fullName evidence="6">Tryptophan synthase beta chain-like PALP domain-containing protein</fullName>
    </recommendedName>
</protein>
<dbReference type="Pfam" id="PF00291">
    <property type="entry name" value="PALP"/>
    <property type="match status" value="1"/>
</dbReference>
<keyword evidence="8" id="KW-1185">Reference proteome</keyword>
<evidence type="ECO:0000256" key="4">
    <source>
        <dbReference type="PIRSR" id="PIRSR006278-1"/>
    </source>
</evidence>
<evidence type="ECO:0000259" key="6">
    <source>
        <dbReference type="Pfam" id="PF00291"/>
    </source>
</evidence>
<gene>
    <name evidence="7" type="ORF">RUMHYD_01222</name>
</gene>
<dbReference type="PATRIC" id="fig|476272.21.peg.2569"/>
<evidence type="ECO:0000256" key="2">
    <source>
        <dbReference type="ARBA" id="ARBA00008639"/>
    </source>
</evidence>